<dbReference type="Pfam" id="PF07679">
    <property type="entry name" value="I-set"/>
    <property type="match status" value="2"/>
</dbReference>
<dbReference type="FunFam" id="2.60.40.10:FF:001272">
    <property type="entry name" value="titin isoform X1"/>
    <property type="match status" value="1"/>
</dbReference>
<evidence type="ECO:0000256" key="2">
    <source>
        <dbReference type="ARBA" id="ARBA00023319"/>
    </source>
</evidence>
<dbReference type="Ensembl" id="ENSOKIT00005045894.1">
    <property type="protein sequence ID" value="ENSOKIP00005043556.1"/>
    <property type="gene ID" value="ENSOKIG00005018344.1"/>
</dbReference>
<reference evidence="4" key="1">
    <citation type="submission" date="2025-08" db="UniProtKB">
        <authorList>
            <consortium name="Ensembl"/>
        </authorList>
    </citation>
    <scope>IDENTIFICATION</scope>
</reference>
<dbReference type="PANTHER" id="PTHR47633">
    <property type="entry name" value="IMMUNOGLOBULIN"/>
    <property type="match status" value="1"/>
</dbReference>
<keyword evidence="5" id="KW-1185">Reference proteome</keyword>
<dbReference type="Proteomes" id="UP000694557">
    <property type="component" value="Unassembled WGS sequence"/>
</dbReference>
<sequence length="283" mass="31959">PMSLLLKSNEDAEGVWHFENKELTPSSKHAISSRRGRHSLSVKDVKKEDQGKYTFTTGEFKTSASLKMKRECSKDEDFYLDERQKNMLCANCIIFFPFPAHYSATGFQVQNPAPGDQCWQRSQGTATFIAKVGGDPIPNVKWMKGKWRQITHGGRITIEQKGPDAKLEITEITKSDSGQYRCVATNKAGEIECSTDLNVDERKDTGGVDGGFRAKLKKYVTPSKQKSPKKEGEIDLVEILRGVDPKDYEKVVREYGITDYRCLLQAIEQLKREKEAESGKPVR</sequence>
<evidence type="ECO:0000313" key="5">
    <source>
        <dbReference type="Proteomes" id="UP000694557"/>
    </source>
</evidence>
<accession>A0A8C7GM28</accession>
<feature type="domain" description="Ig-like" evidence="3">
    <location>
        <begin position="99"/>
        <end position="198"/>
    </location>
</feature>
<proteinExistence type="predicted"/>
<protein>
    <recommendedName>
        <fullName evidence="3">Ig-like domain-containing protein</fullName>
    </recommendedName>
</protein>
<dbReference type="InterPro" id="IPR007110">
    <property type="entry name" value="Ig-like_dom"/>
</dbReference>
<dbReference type="InterPro" id="IPR036179">
    <property type="entry name" value="Ig-like_dom_sf"/>
</dbReference>
<dbReference type="InterPro" id="IPR013098">
    <property type="entry name" value="Ig_I-set"/>
</dbReference>
<dbReference type="SMART" id="SM00408">
    <property type="entry name" value="IGc2"/>
    <property type="match status" value="1"/>
</dbReference>
<dbReference type="SMART" id="SM00409">
    <property type="entry name" value="IG"/>
    <property type="match status" value="2"/>
</dbReference>
<dbReference type="InterPro" id="IPR013783">
    <property type="entry name" value="Ig-like_fold"/>
</dbReference>
<organism evidence="4 5">
    <name type="scientific">Oncorhynchus kisutch</name>
    <name type="common">Coho salmon</name>
    <name type="synonym">Salmo kisutch</name>
    <dbReference type="NCBI Taxonomy" id="8019"/>
    <lineage>
        <taxon>Eukaryota</taxon>
        <taxon>Metazoa</taxon>
        <taxon>Chordata</taxon>
        <taxon>Craniata</taxon>
        <taxon>Vertebrata</taxon>
        <taxon>Euteleostomi</taxon>
        <taxon>Actinopterygii</taxon>
        <taxon>Neopterygii</taxon>
        <taxon>Teleostei</taxon>
        <taxon>Protacanthopterygii</taxon>
        <taxon>Salmoniformes</taxon>
        <taxon>Salmonidae</taxon>
        <taxon>Salmoninae</taxon>
        <taxon>Oncorhynchus</taxon>
    </lineage>
</organism>
<name>A0A8C7GM28_ONCKI</name>
<dbReference type="Gene3D" id="2.60.40.10">
    <property type="entry name" value="Immunoglobulins"/>
    <property type="match status" value="2"/>
</dbReference>
<dbReference type="GeneTree" id="ENSGT01110000267173"/>
<dbReference type="InterPro" id="IPR040849">
    <property type="entry name" value="MyBP-C_THB"/>
</dbReference>
<dbReference type="AlphaFoldDB" id="A0A8C7GM28"/>
<dbReference type="InterPro" id="IPR003598">
    <property type="entry name" value="Ig_sub2"/>
</dbReference>
<dbReference type="Pfam" id="PF18362">
    <property type="entry name" value="THB"/>
    <property type="match status" value="1"/>
</dbReference>
<dbReference type="PANTHER" id="PTHR47633:SF4">
    <property type="entry name" value="MYOPALLADIN ISOFORM X1"/>
    <property type="match status" value="1"/>
</dbReference>
<evidence type="ECO:0000256" key="1">
    <source>
        <dbReference type="ARBA" id="ARBA00022737"/>
    </source>
</evidence>
<keyword evidence="2" id="KW-0393">Immunoglobulin domain</keyword>
<dbReference type="InterPro" id="IPR003599">
    <property type="entry name" value="Ig_sub"/>
</dbReference>
<dbReference type="SUPFAM" id="SSF48726">
    <property type="entry name" value="Immunoglobulin"/>
    <property type="match status" value="2"/>
</dbReference>
<evidence type="ECO:0000313" key="4">
    <source>
        <dbReference type="Ensembl" id="ENSOKIP00005043556.1"/>
    </source>
</evidence>
<dbReference type="PROSITE" id="PS50835">
    <property type="entry name" value="IG_LIKE"/>
    <property type="match status" value="1"/>
</dbReference>
<evidence type="ECO:0000259" key="3">
    <source>
        <dbReference type="PROSITE" id="PS50835"/>
    </source>
</evidence>
<keyword evidence="1" id="KW-0677">Repeat</keyword>
<reference evidence="4" key="2">
    <citation type="submission" date="2025-09" db="UniProtKB">
        <authorList>
            <consortium name="Ensembl"/>
        </authorList>
    </citation>
    <scope>IDENTIFICATION</scope>
</reference>